<evidence type="ECO:0000256" key="5">
    <source>
        <dbReference type="ARBA" id="ARBA00022643"/>
    </source>
</evidence>
<keyword evidence="8" id="KW-0694">RNA-binding</keyword>
<dbReference type="EMBL" id="MFFT01000045">
    <property type="protein sequence ID" value="OGF22565.1"/>
    <property type="molecule type" value="Genomic_DNA"/>
</dbReference>
<reference evidence="16 17" key="1">
    <citation type="journal article" date="2016" name="Nat. Commun.">
        <title>Thousands of microbial genomes shed light on interconnected biogeochemical processes in an aquifer system.</title>
        <authorList>
            <person name="Anantharaman K."/>
            <person name="Brown C.T."/>
            <person name="Hug L.A."/>
            <person name="Sharon I."/>
            <person name="Castelle C.J."/>
            <person name="Probst A.J."/>
            <person name="Thomas B.C."/>
            <person name="Singh A."/>
            <person name="Wilkins M.J."/>
            <person name="Karaoz U."/>
            <person name="Brodie E.L."/>
            <person name="Williams K.H."/>
            <person name="Hubbard S.S."/>
            <person name="Banfield J.F."/>
        </authorList>
    </citation>
    <scope>NUCLEOTIDE SEQUENCE [LARGE SCALE GENOMIC DNA]</scope>
</reference>
<dbReference type="Proteomes" id="UP000176877">
    <property type="component" value="Unassembled WGS sequence"/>
</dbReference>
<evidence type="ECO:0000256" key="9">
    <source>
        <dbReference type="ARBA" id="ARBA00023002"/>
    </source>
</evidence>
<dbReference type="Gene3D" id="1.10.1200.80">
    <property type="entry name" value="Putative flavin oxidoreducatase, domain 2"/>
    <property type="match status" value="1"/>
</dbReference>
<keyword evidence="3" id="KW-0820">tRNA-binding</keyword>
<dbReference type="PROSITE" id="PS01136">
    <property type="entry name" value="UPF0034"/>
    <property type="match status" value="1"/>
</dbReference>
<feature type="binding site" evidence="14">
    <location>
        <position position="169"/>
    </location>
    <ligand>
        <name>FMN</name>
        <dbReference type="ChEBI" id="CHEBI:58210"/>
    </ligand>
</feature>
<comment type="caution">
    <text evidence="16">The sequence shown here is derived from an EMBL/GenBank/DDBJ whole genome shotgun (WGS) entry which is preliminary data.</text>
</comment>
<feature type="active site" description="Proton donor" evidence="13">
    <location>
        <position position="102"/>
    </location>
</feature>
<dbReference type="GO" id="GO:0000049">
    <property type="term" value="F:tRNA binding"/>
    <property type="evidence" value="ECO:0007669"/>
    <property type="project" value="UniProtKB-KW"/>
</dbReference>
<evidence type="ECO:0000259" key="15">
    <source>
        <dbReference type="Pfam" id="PF01207"/>
    </source>
</evidence>
<dbReference type="Pfam" id="PF01207">
    <property type="entry name" value="Dus"/>
    <property type="match status" value="1"/>
</dbReference>
<keyword evidence="5 12" id="KW-0288">FMN</keyword>
<comment type="cofactor">
    <cofactor evidence="1 12 14">
        <name>FMN</name>
        <dbReference type="ChEBI" id="CHEBI:58210"/>
    </cofactor>
</comment>
<comment type="catalytic activity">
    <reaction evidence="11">
        <text>a 5,6-dihydrouridine in tRNA + NAD(+) = a uridine in tRNA + NADH + H(+)</text>
        <dbReference type="Rhea" id="RHEA:54452"/>
        <dbReference type="Rhea" id="RHEA-COMP:13339"/>
        <dbReference type="Rhea" id="RHEA-COMP:13887"/>
        <dbReference type="ChEBI" id="CHEBI:15378"/>
        <dbReference type="ChEBI" id="CHEBI:57540"/>
        <dbReference type="ChEBI" id="CHEBI:57945"/>
        <dbReference type="ChEBI" id="CHEBI:65315"/>
        <dbReference type="ChEBI" id="CHEBI:74443"/>
    </reaction>
</comment>
<evidence type="ECO:0000256" key="13">
    <source>
        <dbReference type="PIRSR" id="PIRSR006621-1"/>
    </source>
</evidence>
<gene>
    <name evidence="16" type="ORF">A3D45_02610</name>
</gene>
<dbReference type="InterPro" id="IPR035587">
    <property type="entry name" value="DUS-like_FMN-bd"/>
</dbReference>
<dbReference type="AlphaFoldDB" id="A0A1F5S792"/>
<evidence type="ECO:0000256" key="1">
    <source>
        <dbReference type="ARBA" id="ARBA00001917"/>
    </source>
</evidence>
<keyword evidence="7" id="KW-0521">NADP</keyword>
<accession>A0A1F5S792</accession>
<dbReference type="InterPro" id="IPR013785">
    <property type="entry name" value="Aldolase_TIM"/>
</dbReference>
<protein>
    <recommendedName>
        <fullName evidence="12">tRNA-dihydrouridine synthase</fullName>
        <ecNumber evidence="12">1.3.1.-</ecNumber>
    </recommendedName>
</protein>
<dbReference type="EC" id="1.3.1.-" evidence="12"/>
<comment type="function">
    <text evidence="2 12">Catalyzes the synthesis of 5,6-dihydrouridine (D), a modified base found in the D-loop of most tRNAs, via the reduction of the C5-C6 double bond in target uridines.</text>
</comment>
<organism evidence="16 17">
    <name type="scientific">Candidatus Falkowbacteria bacterium RIFCSPHIGHO2_02_FULL_42_9</name>
    <dbReference type="NCBI Taxonomy" id="1797986"/>
    <lineage>
        <taxon>Bacteria</taxon>
        <taxon>Candidatus Falkowiibacteriota</taxon>
    </lineage>
</organism>
<evidence type="ECO:0000256" key="3">
    <source>
        <dbReference type="ARBA" id="ARBA00022555"/>
    </source>
</evidence>
<dbReference type="PANTHER" id="PTHR45846">
    <property type="entry name" value="TRNA-DIHYDROURIDINE(47) SYNTHASE [NAD(P)(+)]-LIKE"/>
    <property type="match status" value="1"/>
</dbReference>
<keyword evidence="14" id="KW-0547">Nucleotide-binding</keyword>
<dbReference type="InterPro" id="IPR018517">
    <property type="entry name" value="tRNA_hU_synthase_CS"/>
</dbReference>
<dbReference type="PIRSF" id="PIRSF006621">
    <property type="entry name" value="Dus"/>
    <property type="match status" value="1"/>
</dbReference>
<dbReference type="SUPFAM" id="SSF51395">
    <property type="entry name" value="FMN-linked oxidoreductases"/>
    <property type="match status" value="1"/>
</dbReference>
<name>A0A1F5S792_9BACT</name>
<keyword evidence="6 12" id="KW-0819">tRNA processing</keyword>
<keyword evidence="9 12" id="KW-0560">Oxidoreductase</keyword>
<evidence type="ECO:0000256" key="10">
    <source>
        <dbReference type="ARBA" id="ARBA00048205"/>
    </source>
</evidence>
<evidence type="ECO:0000313" key="16">
    <source>
        <dbReference type="EMBL" id="OGF22565.1"/>
    </source>
</evidence>
<comment type="similarity">
    <text evidence="12">Belongs to the dus family.</text>
</comment>
<evidence type="ECO:0000313" key="17">
    <source>
        <dbReference type="Proteomes" id="UP000176877"/>
    </source>
</evidence>
<feature type="binding site" evidence="14">
    <location>
        <begin position="17"/>
        <end position="19"/>
    </location>
    <ligand>
        <name>FMN</name>
        <dbReference type="ChEBI" id="CHEBI:58210"/>
    </ligand>
</feature>
<dbReference type="CDD" id="cd02801">
    <property type="entry name" value="DUS_like_FMN"/>
    <property type="match status" value="1"/>
</dbReference>
<evidence type="ECO:0000256" key="8">
    <source>
        <dbReference type="ARBA" id="ARBA00022884"/>
    </source>
</evidence>
<evidence type="ECO:0000256" key="4">
    <source>
        <dbReference type="ARBA" id="ARBA00022630"/>
    </source>
</evidence>
<dbReference type="InterPro" id="IPR001269">
    <property type="entry name" value="DUS_fam"/>
</dbReference>
<keyword evidence="4 12" id="KW-0285">Flavoprotein</keyword>
<evidence type="ECO:0000256" key="11">
    <source>
        <dbReference type="ARBA" id="ARBA00048802"/>
    </source>
</evidence>
<evidence type="ECO:0000256" key="12">
    <source>
        <dbReference type="PIRNR" id="PIRNR006621"/>
    </source>
</evidence>
<evidence type="ECO:0000256" key="7">
    <source>
        <dbReference type="ARBA" id="ARBA00022857"/>
    </source>
</evidence>
<dbReference type="InterPro" id="IPR024036">
    <property type="entry name" value="tRNA-dHydroUridine_Synthase_C"/>
</dbReference>
<feature type="binding site" evidence="14">
    <location>
        <position position="141"/>
    </location>
    <ligand>
        <name>FMN</name>
        <dbReference type="ChEBI" id="CHEBI:58210"/>
    </ligand>
</feature>
<proteinExistence type="inferred from homology"/>
<feature type="binding site" evidence="14">
    <location>
        <begin position="200"/>
        <end position="202"/>
    </location>
    <ligand>
        <name>FMN</name>
        <dbReference type="ChEBI" id="CHEBI:58210"/>
    </ligand>
</feature>
<evidence type="ECO:0000256" key="2">
    <source>
        <dbReference type="ARBA" id="ARBA00002790"/>
    </source>
</evidence>
<comment type="catalytic activity">
    <reaction evidence="10">
        <text>a 5,6-dihydrouridine in tRNA + NADP(+) = a uridine in tRNA + NADPH + H(+)</text>
        <dbReference type="Rhea" id="RHEA:23624"/>
        <dbReference type="Rhea" id="RHEA-COMP:13339"/>
        <dbReference type="Rhea" id="RHEA-COMP:13887"/>
        <dbReference type="ChEBI" id="CHEBI:15378"/>
        <dbReference type="ChEBI" id="CHEBI:57783"/>
        <dbReference type="ChEBI" id="CHEBI:58349"/>
        <dbReference type="ChEBI" id="CHEBI:65315"/>
        <dbReference type="ChEBI" id="CHEBI:74443"/>
    </reaction>
</comment>
<dbReference type="GO" id="GO:0017150">
    <property type="term" value="F:tRNA dihydrouridine synthase activity"/>
    <property type="evidence" value="ECO:0007669"/>
    <property type="project" value="InterPro"/>
</dbReference>
<dbReference type="Gene3D" id="3.20.20.70">
    <property type="entry name" value="Aldolase class I"/>
    <property type="match status" value="1"/>
</dbReference>
<sequence length="308" mass="33772">MPNFWLKLKKPIYALAPMAGVTDSAFRQICKQYGAEVVYSEMVSATAIVYNSQKTLALMKFNKKERPFVVQLFGAKPEHFARAARIAAKEIKSDGIDINFGCPVKKIARQGAGAVLMNNVKLAREIIEAIINNTDLPVSIKIRSRAGSTTALDFLKPLADLDIKAVMIHGRSVAEAQSGGVDWQIIKQARQYVKGVLLANGGVKDKISADELLSKTGADGIGIGQGALGRPWIFSQLVARNSQPITKKKIFQIVLKHAKLAEKLKGQPGIIEMRKHLCWYVSGLPNASSLRQKLIKVASVDEIEKILR</sequence>
<feature type="domain" description="DUS-like FMN-binding" evidence="15">
    <location>
        <begin position="15"/>
        <end position="303"/>
    </location>
</feature>
<evidence type="ECO:0000256" key="14">
    <source>
        <dbReference type="PIRSR" id="PIRSR006621-2"/>
    </source>
</evidence>
<dbReference type="PANTHER" id="PTHR45846:SF1">
    <property type="entry name" value="TRNA-DIHYDROURIDINE(47) SYNTHASE [NAD(P)(+)]-LIKE"/>
    <property type="match status" value="1"/>
</dbReference>
<evidence type="ECO:0000256" key="6">
    <source>
        <dbReference type="ARBA" id="ARBA00022694"/>
    </source>
</evidence>
<feature type="binding site" evidence="14">
    <location>
        <position position="71"/>
    </location>
    <ligand>
        <name>FMN</name>
        <dbReference type="ChEBI" id="CHEBI:58210"/>
    </ligand>
</feature>
<dbReference type="GO" id="GO:0050660">
    <property type="term" value="F:flavin adenine dinucleotide binding"/>
    <property type="evidence" value="ECO:0007669"/>
    <property type="project" value="InterPro"/>
</dbReference>